<accession>A0ABS9ZYT0</accession>
<proteinExistence type="predicted"/>
<comment type="caution">
    <text evidence="1">The sequence shown here is derived from an EMBL/GenBank/DDBJ whole genome shotgun (WGS) entry which is preliminary data.</text>
</comment>
<protein>
    <submittedName>
        <fullName evidence="1">Uncharacterized protein</fullName>
    </submittedName>
</protein>
<evidence type="ECO:0000313" key="1">
    <source>
        <dbReference type="EMBL" id="MCJ0743461.1"/>
    </source>
</evidence>
<reference evidence="1" key="1">
    <citation type="submission" date="2022-03" db="EMBL/GenBank/DDBJ databases">
        <authorList>
            <person name="Woo C.Y."/>
        </authorList>
    </citation>
    <scope>NUCLEOTIDE SEQUENCE</scope>
    <source>
        <strain evidence="1">CYS-01</strain>
    </source>
</reference>
<keyword evidence="2" id="KW-1185">Reference proteome</keyword>
<dbReference type="RefSeq" id="WP_243362649.1">
    <property type="nucleotide sequence ID" value="NZ_JALGBH010000002.1"/>
</dbReference>
<dbReference type="Proteomes" id="UP001165460">
    <property type="component" value="Unassembled WGS sequence"/>
</dbReference>
<evidence type="ECO:0000313" key="2">
    <source>
        <dbReference type="Proteomes" id="UP001165460"/>
    </source>
</evidence>
<name>A0ABS9ZYT0_9SPHI</name>
<organism evidence="1 2">
    <name type="scientific">Pedobacter montanisoli</name>
    <dbReference type="NCBI Taxonomy" id="2923277"/>
    <lineage>
        <taxon>Bacteria</taxon>
        <taxon>Pseudomonadati</taxon>
        <taxon>Bacteroidota</taxon>
        <taxon>Sphingobacteriia</taxon>
        <taxon>Sphingobacteriales</taxon>
        <taxon>Sphingobacteriaceae</taxon>
        <taxon>Pedobacter</taxon>
    </lineage>
</organism>
<dbReference type="EMBL" id="JALGBH010000002">
    <property type="protein sequence ID" value="MCJ0743461.1"/>
    <property type="molecule type" value="Genomic_DNA"/>
</dbReference>
<sequence>MDIPKTIKVLEALASGYSPTTGEKIINDSVLNERDVIRAFQIAIDQLQTKTLSEFTKVAINENDIKDAIRLFEEHQMSPTYSRLVGLFLATRKFKNEAITSNELYGKYEGLYQRGQLMDFLNAYLSDNGYSKHGRRIDELHKDNPSEEIDFFQKETFNNLPEGAINELKEKIDKLGIIKNDDLPDYVQKARINYPRAYEPWTDIEEGLLHDMLQYTNDLELLSECFQRGKGAIASKGQELIYQYQNGNWNKAT</sequence>
<gene>
    <name evidence="1" type="ORF">MMF97_12120</name>
</gene>